<feature type="transmembrane region" description="Helical" evidence="1">
    <location>
        <begin position="360"/>
        <end position="383"/>
    </location>
</feature>
<keyword evidence="1" id="KW-0812">Transmembrane</keyword>
<dbReference type="EMBL" id="JAKKPZ010000030">
    <property type="protein sequence ID" value="KAI1709499.1"/>
    <property type="molecule type" value="Genomic_DNA"/>
</dbReference>
<evidence type="ECO:0000313" key="3">
    <source>
        <dbReference type="Proteomes" id="UP001201812"/>
    </source>
</evidence>
<dbReference type="Proteomes" id="UP001201812">
    <property type="component" value="Unassembled WGS sequence"/>
</dbReference>
<dbReference type="AlphaFoldDB" id="A0AAD4N2M2"/>
<organism evidence="2 3">
    <name type="scientific">Ditylenchus destructor</name>
    <dbReference type="NCBI Taxonomy" id="166010"/>
    <lineage>
        <taxon>Eukaryota</taxon>
        <taxon>Metazoa</taxon>
        <taxon>Ecdysozoa</taxon>
        <taxon>Nematoda</taxon>
        <taxon>Chromadorea</taxon>
        <taxon>Rhabditida</taxon>
        <taxon>Tylenchina</taxon>
        <taxon>Tylenchomorpha</taxon>
        <taxon>Sphaerularioidea</taxon>
        <taxon>Anguinidae</taxon>
        <taxon>Anguininae</taxon>
        <taxon>Ditylenchus</taxon>
    </lineage>
</organism>
<feature type="transmembrane region" description="Helical" evidence="1">
    <location>
        <begin position="56"/>
        <end position="73"/>
    </location>
</feature>
<keyword evidence="3" id="KW-1185">Reference proteome</keyword>
<feature type="transmembrane region" description="Helical" evidence="1">
    <location>
        <begin position="178"/>
        <end position="200"/>
    </location>
</feature>
<accession>A0AAD4N2M2</accession>
<gene>
    <name evidence="2" type="ORF">DdX_11286</name>
</gene>
<comment type="caution">
    <text evidence="2">The sequence shown here is derived from an EMBL/GenBank/DDBJ whole genome shotgun (WGS) entry which is preliminary data.</text>
</comment>
<reference evidence="2" key="1">
    <citation type="submission" date="2022-01" db="EMBL/GenBank/DDBJ databases">
        <title>Genome Sequence Resource for Two Populations of Ditylenchus destructor, the Migratory Endoparasitic Phytonematode.</title>
        <authorList>
            <person name="Zhang H."/>
            <person name="Lin R."/>
            <person name="Xie B."/>
        </authorList>
    </citation>
    <scope>NUCLEOTIDE SEQUENCE</scope>
    <source>
        <strain evidence="2">BazhouSP</strain>
    </source>
</reference>
<name>A0AAD4N2M2_9BILA</name>
<protein>
    <submittedName>
        <fullName evidence="2">Uncharacterized protein</fullName>
    </submittedName>
</protein>
<evidence type="ECO:0000313" key="2">
    <source>
        <dbReference type="EMBL" id="KAI1709499.1"/>
    </source>
</evidence>
<keyword evidence="1" id="KW-0472">Membrane</keyword>
<proteinExistence type="predicted"/>
<keyword evidence="1" id="KW-1133">Transmembrane helix</keyword>
<feature type="transmembrane region" description="Helical" evidence="1">
    <location>
        <begin position="236"/>
        <end position="257"/>
    </location>
</feature>
<evidence type="ECO:0000256" key="1">
    <source>
        <dbReference type="SAM" id="Phobius"/>
    </source>
</evidence>
<sequence>MTPGKQVSRLKTKINFKRLASIELSDSEDPEKPATGKERLKKLEHLAEKLKVQLKICAYWVIFTVAVYLVIWYNSECWALPFQESPCKRIRDLPSIEIDRNTLGETVDEFTLALRAQIAKFPDMIEMPDLTDRQAASNATKNAVRQLLSQHASDLVGFGARKREDARLKDVEKAIADGYMLIGVFCWIYATFMITLAYAVDTCKQPGIDSKTMDSIDEQENTENSRLIQLKRRVSLLYIATFICIAAGIALFFIFMVEQYFYGSSTVFKEFKCNFDETGEAKKSCPFTDYRNFSTKLEESLKREFSKMEMFMTSPIEVRRAIWLYEIDAIDTHIERHQDLKQYHVDRRTMPREIGRVPPAPMSIFFSLLMFILSIPFSFYVWVTVKGSVWRLFKCLRIHQPKWLQNS</sequence>